<sequence>MVQQAFLTLRRGVIERICPVELQNFSLDELKTRLVNLAGTMSKERLRSYAEDEDLSHSSDSYETDTPTEQSDSDLEMVDDEEVLEQIAAEKREAEEREMELRERLARKIIEKKFFQRKKEIEAEQAKALEEGEILSDGELALAEIPIPIGAAPEPPQLDFLFIPPPPPPLAESPSSVPNPVNENHESQPEIILTYDEPTTKGTENDIQTVSEDSTEESVNSPVDADAVKTKFSWEVCYDDGDDLGEDPEIDLF</sequence>
<dbReference type="WBParaSite" id="JU765_v2.g5872.t1">
    <property type="protein sequence ID" value="JU765_v2.g5872.t1"/>
    <property type="gene ID" value="JU765_v2.g5872"/>
</dbReference>
<dbReference type="Proteomes" id="UP000887576">
    <property type="component" value="Unplaced"/>
</dbReference>
<name>A0AC34RE96_9BILA</name>
<evidence type="ECO:0000313" key="1">
    <source>
        <dbReference type="Proteomes" id="UP000887576"/>
    </source>
</evidence>
<proteinExistence type="predicted"/>
<protein>
    <submittedName>
        <fullName evidence="2">Uncharacterized protein</fullName>
    </submittedName>
</protein>
<accession>A0AC34RE96</accession>
<organism evidence="1 2">
    <name type="scientific">Panagrolaimus sp. JU765</name>
    <dbReference type="NCBI Taxonomy" id="591449"/>
    <lineage>
        <taxon>Eukaryota</taxon>
        <taxon>Metazoa</taxon>
        <taxon>Ecdysozoa</taxon>
        <taxon>Nematoda</taxon>
        <taxon>Chromadorea</taxon>
        <taxon>Rhabditida</taxon>
        <taxon>Tylenchina</taxon>
        <taxon>Panagrolaimomorpha</taxon>
        <taxon>Panagrolaimoidea</taxon>
        <taxon>Panagrolaimidae</taxon>
        <taxon>Panagrolaimus</taxon>
    </lineage>
</organism>
<reference evidence="2" key="1">
    <citation type="submission" date="2022-11" db="UniProtKB">
        <authorList>
            <consortium name="WormBaseParasite"/>
        </authorList>
    </citation>
    <scope>IDENTIFICATION</scope>
</reference>
<evidence type="ECO:0000313" key="2">
    <source>
        <dbReference type="WBParaSite" id="JU765_v2.g5872.t1"/>
    </source>
</evidence>